<dbReference type="EMBL" id="CAACVS010000449">
    <property type="protein sequence ID" value="VEU42520.1"/>
    <property type="molecule type" value="Genomic_DNA"/>
</dbReference>
<dbReference type="OrthoDB" id="775260at2759"/>
<dbReference type="SUPFAM" id="SSF52540">
    <property type="entry name" value="P-loop containing nucleoside triphosphate hydrolases"/>
    <property type="match status" value="1"/>
</dbReference>
<dbReference type="EC" id="2.5.1.75" evidence="3"/>
<feature type="region of interest" description="Disordered" evidence="10">
    <location>
        <begin position="420"/>
        <end position="439"/>
    </location>
</feature>
<keyword evidence="7" id="KW-0067">ATP-binding</keyword>
<dbReference type="HAMAP" id="MF_00185">
    <property type="entry name" value="IPP_trans"/>
    <property type="match status" value="1"/>
</dbReference>
<keyword evidence="8" id="KW-0460">Magnesium</keyword>
<dbReference type="GO" id="GO:0005524">
    <property type="term" value="F:ATP binding"/>
    <property type="evidence" value="ECO:0007669"/>
    <property type="project" value="UniProtKB-KW"/>
</dbReference>
<gene>
    <name evidence="11" type="ORF">PSNMU_V1.4_AUG-EV-PASAV3_0094940</name>
</gene>
<keyword evidence="4" id="KW-0808">Transferase</keyword>
<dbReference type="InterPro" id="IPR027417">
    <property type="entry name" value="P-loop_NTPase"/>
</dbReference>
<evidence type="ECO:0000256" key="10">
    <source>
        <dbReference type="SAM" id="MobiDB-lite"/>
    </source>
</evidence>
<evidence type="ECO:0000313" key="12">
    <source>
        <dbReference type="Proteomes" id="UP000291116"/>
    </source>
</evidence>
<evidence type="ECO:0000256" key="5">
    <source>
        <dbReference type="ARBA" id="ARBA00022694"/>
    </source>
</evidence>
<evidence type="ECO:0000256" key="2">
    <source>
        <dbReference type="ARBA" id="ARBA00005842"/>
    </source>
</evidence>
<evidence type="ECO:0000256" key="4">
    <source>
        <dbReference type="ARBA" id="ARBA00022679"/>
    </source>
</evidence>
<comment type="cofactor">
    <cofactor evidence="1">
        <name>Mg(2+)</name>
        <dbReference type="ChEBI" id="CHEBI:18420"/>
    </cofactor>
</comment>
<evidence type="ECO:0000313" key="11">
    <source>
        <dbReference type="EMBL" id="VEU42520.1"/>
    </source>
</evidence>
<evidence type="ECO:0000256" key="8">
    <source>
        <dbReference type="ARBA" id="ARBA00022842"/>
    </source>
</evidence>
<dbReference type="PANTHER" id="PTHR11088:SF60">
    <property type="entry name" value="TRNA DIMETHYLALLYLTRANSFERASE"/>
    <property type="match status" value="1"/>
</dbReference>
<dbReference type="InterPro" id="IPR039657">
    <property type="entry name" value="Dimethylallyltransferase"/>
</dbReference>
<comment type="similarity">
    <text evidence="2">Belongs to the IPP transferase family.</text>
</comment>
<keyword evidence="12" id="KW-1185">Reference proteome</keyword>
<name>A0A448ZKF8_9STRA</name>
<reference evidence="11 12" key="1">
    <citation type="submission" date="2019-01" db="EMBL/GenBank/DDBJ databases">
        <authorList>
            <person name="Ferrante I. M."/>
        </authorList>
    </citation>
    <scope>NUCLEOTIDE SEQUENCE [LARGE SCALE GENOMIC DNA]</scope>
    <source>
        <strain evidence="11 12">B856</strain>
    </source>
</reference>
<keyword evidence="5" id="KW-0819">tRNA processing</keyword>
<evidence type="ECO:0000256" key="7">
    <source>
        <dbReference type="ARBA" id="ARBA00022840"/>
    </source>
</evidence>
<evidence type="ECO:0000256" key="1">
    <source>
        <dbReference type="ARBA" id="ARBA00001946"/>
    </source>
</evidence>
<accession>A0A448ZKF8</accession>
<dbReference type="InterPro" id="IPR018022">
    <property type="entry name" value="IPT"/>
</dbReference>
<organism evidence="11 12">
    <name type="scientific">Pseudo-nitzschia multistriata</name>
    <dbReference type="NCBI Taxonomy" id="183589"/>
    <lineage>
        <taxon>Eukaryota</taxon>
        <taxon>Sar</taxon>
        <taxon>Stramenopiles</taxon>
        <taxon>Ochrophyta</taxon>
        <taxon>Bacillariophyta</taxon>
        <taxon>Bacillariophyceae</taxon>
        <taxon>Bacillariophycidae</taxon>
        <taxon>Bacillariales</taxon>
        <taxon>Bacillariaceae</taxon>
        <taxon>Pseudo-nitzschia</taxon>
    </lineage>
</organism>
<dbReference type="GO" id="GO:0052381">
    <property type="term" value="F:tRNA dimethylallyltransferase activity"/>
    <property type="evidence" value="ECO:0007669"/>
    <property type="project" value="UniProtKB-EC"/>
</dbReference>
<dbReference type="Pfam" id="PF01715">
    <property type="entry name" value="IPPT"/>
    <property type="match status" value="2"/>
</dbReference>
<comment type="catalytic activity">
    <reaction evidence="9">
        <text>adenosine(37) in tRNA + dimethylallyl diphosphate = N(6)-dimethylallyladenosine(37) in tRNA + diphosphate</text>
        <dbReference type="Rhea" id="RHEA:26482"/>
        <dbReference type="Rhea" id="RHEA-COMP:10162"/>
        <dbReference type="Rhea" id="RHEA-COMP:10375"/>
        <dbReference type="ChEBI" id="CHEBI:33019"/>
        <dbReference type="ChEBI" id="CHEBI:57623"/>
        <dbReference type="ChEBI" id="CHEBI:74411"/>
        <dbReference type="ChEBI" id="CHEBI:74415"/>
        <dbReference type="EC" id="2.5.1.75"/>
    </reaction>
</comment>
<evidence type="ECO:0000256" key="6">
    <source>
        <dbReference type="ARBA" id="ARBA00022741"/>
    </source>
</evidence>
<proteinExistence type="inferred from homology"/>
<dbReference type="AlphaFoldDB" id="A0A448ZKF8"/>
<dbReference type="Gene3D" id="3.40.50.300">
    <property type="entry name" value="P-loop containing nucleotide triphosphate hydrolases"/>
    <property type="match status" value="1"/>
</dbReference>
<keyword evidence="6" id="KW-0547">Nucleotide-binding</keyword>
<sequence length="483" mass="55129">MADQSPPIVVIIAGPTAAGKSDVAARICAQQRGMIISADSVQAYRGVQIGANKPSLEERKETPHILIDVADSSENYNAAEWREDAIFCIQSLLGRCNQEQEDTATTPAADSNRRKEIEEYIQEARIEKGYLDSDKGEKEIEKILPVVCGGTMMYLQWLVRGRPDAMRPTPKAVEISYKTIQEFQDNDNDYEGAVKHVASFDKVFAERAQQLTNGDWYRLRRTLEIALTIEEEKKKVADDSDSSSRVANMVEQLYSGQREGDLASLGFDVRCFFLCPDDRMSHTRVVDKRCEQMLMKGLLEETTELSLSGCLPEMAERAIGYRQTLDYLSRDHKQEGEEEEGSKSKLTTAEKEGFEFYLNEFTTATRRYAKKQMSWFRKDKEFMFIPVSLKLDKPDRVDAAANAINQLCKLSREDYEKELSGGDKYLSGQTKRENEAQGKTMKFYTPERHILIPGSKEYENVLTEAIQCRQRVRSNNNKKRNRE</sequence>
<evidence type="ECO:0000256" key="9">
    <source>
        <dbReference type="ARBA" id="ARBA00049563"/>
    </source>
</evidence>
<protein>
    <recommendedName>
        <fullName evidence="3">tRNA dimethylallyltransferase</fullName>
        <ecNumber evidence="3">2.5.1.75</ecNumber>
    </recommendedName>
</protein>
<dbReference type="Proteomes" id="UP000291116">
    <property type="component" value="Unassembled WGS sequence"/>
</dbReference>
<dbReference type="GO" id="GO:0006400">
    <property type="term" value="P:tRNA modification"/>
    <property type="evidence" value="ECO:0007669"/>
    <property type="project" value="TreeGrafter"/>
</dbReference>
<dbReference type="PANTHER" id="PTHR11088">
    <property type="entry name" value="TRNA DIMETHYLALLYLTRANSFERASE"/>
    <property type="match status" value="1"/>
</dbReference>
<evidence type="ECO:0000256" key="3">
    <source>
        <dbReference type="ARBA" id="ARBA00012665"/>
    </source>
</evidence>